<organism evidence="2">
    <name type="scientific">Solanum lycopersicum</name>
    <name type="common">Tomato</name>
    <name type="synonym">Lycopersicon esculentum</name>
    <dbReference type="NCBI Taxonomy" id="4081"/>
    <lineage>
        <taxon>Eukaryota</taxon>
        <taxon>Viridiplantae</taxon>
        <taxon>Streptophyta</taxon>
        <taxon>Embryophyta</taxon>
        <taxon>Tracheophyta</taxon>
        <taxon>Spermatophyta</taxon>
        <taxon>Magnoliopsida</taxon>
        <taxon>eudicotyledons</taxon>
        <taxon>Gunneridae</taxon>
        <taxon>Pentapetalae</taxon>
        <taxon>asterids</taxon>
        <taxon>lamiids</taxon>
        <taxon>Solanales</taxon>
        <taxon>Solanaceae</taxon>
        <taxon>Solanoideae</taxon>
        <taxon>Solaneae</taxon>
        <taxon>Solanum</taxon>
        <taxon>Solanum subgen. Lycopersicon</taxon>
    </lineage>
</organism>
<feature type="domain" description="DUF4283" evidence="1">
    <location>
        <begin position="22"/>
        <end position="80"/>
    </location>
</feature>
<dbReference type="InterPro" id="IPR025558">
    <property type="entry name" value="DUF4283"/>
</dbReference>
<evidence type="ECO:0000313" key="3">
    <source>
        <dbReference type="Proteomes" id="UP000004994"/>
    </source>
</evidence>
<dbReference type="InParanoid" id="A0A3Q7HMP6"/>
<dbReference type="AlphaFoldDB" id="A0A3Q7HMP6"/>
<sequence>MMHVKRKLLAHNRKEDINLRVKEWKNALIGYVIGGNSSEAQMAEFIRKVWGFVGLPKILYHEYKDGYYVFKFQNTIDKEKSDANRSLSKLASAIGIPLYIHGFTENVEKISYARVLIVMDLAKRLSDVIVVETPSGPWDRYTDTEGTQTGDPCSPIPGYASCDNRRSRTPIDDLNGQDVVLCVVNQL</sequence>
<evidence type="ECO:0000313" key="2">
    <source>
        <dbReference type="EnsemblPlants" id="Solyc08g062825.1.1"/>
    </source>
</evidence>
<dbReference type="Proteomes" id="UP000004994">
    <property type="component" value="Chromosome 8"/>
</dbReference>
<keyword evidence="3" id="KW-1185">Reference proteome</keyword>
<accession>A0A3Q7HMP6</accession>
<dbReference type="STRING" id="4081.A0A3Q7HMP6"/>
<reference evidence="2" key="1">
    <citation type="journal article" date="2012" name="Nature">
        <title>The tomato genome sequence provides insights into fleshy fruit evolution.</title>
        <authorList>
            <consortium name="Tomato Genome Consortium"/>
        </authorList>
    </citation>
    <scope>NUCLEOTIDE SEQUENCE [LARGE SCALE GENOMIC DNA]</scope>
    <source>
        <strain evidence="2">cv. Heinz 1706</strain>
    </source>
</reference>
<dbReference type="Pfam" id="PF14111">
    <property type="entry name" value="DUF4283"/>
    <property type="match status" value="1"/>
</dbReference>
<dbReference type="EnsemblPlants" id="Solyc08g062825.1.1">
    <property type="protein sequence ID" value="Solyc08g062825.1.1"/>
    <property type="gene ID" value="Solyc08g062825.1"/>
</dbReference>
<protein>
    <recommendedName>
        <fullName evidence="1">DUF4283 domain-containing protein</fullName>
    </recommendedName>
</protein>
<evidence type="ECO:0000259" key="1">
    <source>
        <dbReference type="Pfam" id="PF14111"/>
    </source>
</evidence>
<proteinExistence type="predicted"/>
<dbReference type="PANTHER" id="PTHR33233:SF17">
    <property type="entry name" value="DUF4283 DOMAIN-CONTAINING PROTEIN"/>
    <property type="match status" value="1"/>
</dbReference>
<name>A0A3Q7HMP6_SOLLC</name>
<reference evidence="2" key="2">
    <citation type="submission" date="2019-01" db="UniProtKB">
        <authorList>
            <consortium name="EnsemblPlants"/>
        </authorList>
    </citation>
    <scope>IDENTIFICATION</scope>
    <source>
        <strain evidence="2">cv. Heinz 1706</strain>
    </source>
</reference>
<dbReference type="PANTHER" id="PTHR33233">
    <property type="entry name" value="ENDONUCLEASE/EXONUCLEASE/PHOSPHATASE"/>
    <property type="match status" value="1"/>
</dbReference>
<dbReference type="Gramene" id="Solyc08g062825.1.1">
    <property type="protein sequence ID" value="Solyc08g062825.1.1"/>
    <property type="gene ID" value="Solyc08g062825.1"/>
</dbReference>